<dbReference type="AlphaFoldDB" id="A0A372ZRD9"/>
<dbReference type="InterPro" id="IPR007278">
    <property type="entry name" value="DUF397"/>
</dbReference>
<evidence type="ECO:0000313" key="2">
    <source>
        <dbReference type="EMBL" id="RGD58456.1"/>
    </source>
</evidence>
<feature type="domain" description="DUF397" evidence="1">
    <location>
        <begin position="5"/>
        <end position="56"/>
    </location>
</feature>
<sequence length="65" mass="6965">MVALSWQKSSYSSESANCIYLAVAPDGVIKLRESDDPDTVLTAMPGTLRAFVCGVKAGEFDHLTT</sequence>
<dbReference type="Pfam" id="PF04149">
    <property type="entry name" value="DUF397"/>
    <property type="match status" value="1"/>
</dbReference>
<gene>
    <name evidence="2" type="ORF">DR950_12285</name>
</gene>
<keyword evidence="3" id="KW-1185">Reference proteome</keyword>
<accession>A0A372ZRD9</accession>
<dbReference type="RefSeq" id="WP_049650064.1">
    <property type="nucleotide sequence ID" value="NZ_QVIG01000001.1"/>
</dbReference>
<evidence type="ECO:0000259" key="1">
    <source>
        <dbReference type="Pfam" id="PF04149"/>
    </source>
</evidence>
<evidence type="ECO:0000313" key="3">
    <source>
        <dbReference type="Proteomes" id="UP000263377"/>
    </source>
</evidence>
<dbReference type="Proteomes" id="UP000263377">
    <property type="component" value="Unassembled WGS sequence"/>
</dbReference>
<protein>
    <submittedName>
        <fullName evidence="2">DUF397 domain-containing protein</fullName>
    </submittedName>
</protein>
<reference evidence="2 3" key="1">
    <citation type="submission" date="2018-08" db="EMBL/GenBank/DDBJ databases">
        <title>Diversity &amp; Physiological Properties of Lignin-Decomposing Actinobacteria from Soil.</title>
        <authorList>
            <person name="Roh S.G."/>
            <person name="Kim S.B."/>
        </authorList>
    </citation>
    <scope>NUCLEOTIDE SEQUENCE [LARGE SCALE GENOMIC DNA]</scope>
    <source>
        <strain evidence="2 3">MMS17-GH009</strain>
    </source>
</reference>
<proteinExistence type="predicted"/>
<organism evidence="2 3">
    <name type="scientific">Kitasatospora xanthocidica</name>
    <dbReference type="NCBI Taxonomy" id="83382"/>
    <lineage>
        <taxon>Bacteria</taxon>
        <taxon>Bacillati</taxon>
        <taxon>Actinomycetota</taxon>
        <taxon>Actinomycetes</taxon>
        <taxon>Kitasatosporales</taxon>
        <taxon>Streptomycetaceae</taxon>
        <taxon>Kitasatospora</taxon>
    </lineage>
</organism>
<dbReference type="EMBL" id="QVIG01000001">
    <property type="protein sequence ID" value="RGD58456.1"/>
    <property type="molecule type" value="Genomic_DNA"/>
</dbReference>
<name>A0A372ZRD9_9ACTN</name>
<comment type="caution">
    <text evidence="2">The sequence shown here is derived from an EMBL/GenBank/DDBJ whole genome shotgun (WGS) entry which is preliminary data.</text>
</comment>